<dbReference type="CDD" id="cd05233">
    <property type="entry name" value="SDR_c"/>
    <property type="match status" value="1"/>
</dbReference>
<evidence type="ECO:0000256" key="2">
    <source>
        <dbReference type="ARBA" id="ARBA00023002"/>
    </source>
</evidence>
<dbReference type="SUPFAM" id="SSF51735">
    <property type="entry name" value="NAD(P)-binding Rossmann-fold domains"/>
    <property type="match status" value="1"/>
</dbReference>
<sequence>MTADLLSPFNLTGRIALVTGGSGGIGRACVERLAAYGATVALTFVEGVEDAARVLAGFGDLPVTAHPLDLRDADSIRRCIAGVAAQHGRIDILVNNAAVGTATVAAFSDDPGTQDSLMLAINADGTLKMCQEFLALPGGPGRKLINISSVGGGITAFPGFRLSDGMSKAAVAFLTRQLAAEAVHDEVDVFAICPGATNTPMFQASTLSKLSTETLSGFLAGLPKGRLIEPAEIAALVHFLSGPSSRVLHGAVLDASMGLGVRPGLLSEQA</sequence>
<accession>A0A6M0QYT2</accession>
<dbReference type="Gene3D" id="3.40.50.720">
    <property type="entry name" value="NAD(P)-binding Rossmann-like Domain"/>
    <property type="match status" value="1"/>
</dbReference>
<dbReference type="Pfam" id="PF13561">
    <property type="entry name" value="adh_short_C2"/>
    <property type="match status" value="1"/>
</dbReference>
<dbReference type="InterPro" id="IPR036291">
    <property type="entry name" value="NAD(P)-bd_dom_sf"/>
</dbReference>
<evidence type="ECO:0000256" key="1">
    <source>
        <dbReference type="ARBA" id="ARBA00006484"/>
    </source>
</evidence>
<protein>
    <submittedName>
        <fullName evidence="3">SDR family oxidoreductase</fullName>
    </submittedName>
</protein>
<reference evidence="3 4" key="1">
    <citation type="submission" date="2020-02" db="EMBL/GenBank/DDBJ databases">
        <authorList>
            <person name="Chen W.-M."/>
        </authorList>
    </citation>
    <scope>NUCLEOTIDE SEQUENCE [LARGE SCALE GENOMIC DNA]</scope>
    <source>
        <strain evidence="3 4">KMS-5</strain>
    </source>
</reference>
<comment type="similarity">
    <text evidence="1">Belongs to the short-chain dehydrogenases/reductases (SDR) family.</text>
</comment>
<dbReference type="PANTHER" id="PTHR42760:SF133">
    <property type="entry name" value="3-OXOACYL-[ACYL-CARRIER-PROTEIN] REDUCTASE"/>
    <property type="match status" value="1"/>
</dbReference>
<dbReference type="PANTHER" id="PTHR42760">
    <property type="entry name" value="SHORT-CHAIN DEHYDROGENASES/REDUCTASES FAMILY MEMBER"/>
    <property type="match status" value="1"/>
</dbReference>
<dbReference type="PRINTS" id="PR00080">
    <property type="entry name" value="SDRFAMILY"/>
</dbReference>
<gene>
    <name evidence="3" type="ORF">G4Z14_17220</name>
</gene>
<proteinExistence type="inferred from homology"/>
<evidence type="ECO:0000313" key="3">
    <source>
        <dbReference type="EMBL" id="NEY92033.1"/>
    </source>
</evidence>
<dbReference type="PRINTS" id="PR00081">
    <property type="entry name" value="GDHRDH"/>
</dbReference>
<organism evidence="3 4">
    <name type="scientific">Tabrizicola oligotrophica</name>
    <dbReference type="NCBI Taxonomy" id="2710650"/>
    <lineage>
        <taxon>Bacteria</taxon>
        <taxon>Pseudomonadati</taxon>
        <taxon>Pseudomonadota</taxon>
        <taxon>Alphaproteobacteria</taxon>
        <taxon>Rhodobacterales</taxon>
        <taxon>Paracoccaceae</taxon>
        <taxon>Tabrizicola</taxon>
    </lineage>
</organism>
<comment type="caution">
    <text evidence="3">The sequence shown here is derived from an EMBL/GenBank/DDBJ whole genome shotgun (WGS) entry which is preliminary data.</text>
</comment>
<dbReference type="AlphaFoldDB" id="A0A6M0QYT2"/>
<dbReference type="InterPro" id="IPR002347">
    <property type="entry name" value="SDR_fam"/>
</dbReference>
<dbReference type="GO" id="GO:0016616">
    <property type="term" value="F:oxidoreductase activity, acting on the CH-OH group of donors, NAD or NADP as acceptor"/>
    <property type="evidence" value="ECO:0007669"/>
    <property type="project" value="TreeGrafter"/>
</dbReference>
<keyword evidence="2" id="KW-0560">Oxidoreductase</keyword>
<dbReference type="Proteomes" id="UP000477782">
    <property type="component" value="Unassembled WGS sequence"/>
</dbReference>
<evidence type="ECO:0000313" key="4">
    <source>
        <dbReference type="Proteomes" id="UP000477782"/>
    </source>
</evidence>
<dbReference type="EMBL" id="JAAIVJ010000018">
    <property type="protein sequence ID" value="NEY92033.1"/>
    <property type="molecule type" value="Genomic_DNA"/>
</dbReference>
<keyword evidence="4" id="KW-1185">Reference proteome</keyword>
<name>A0A6M0QYT2_9RHOB</name>